<protein>
    <submittedName>
        <fullName evidence="2">Uncharacterized protein</fullName>
    </submittedName>
</protein>
<dbReference type="AlphaFoldDB" id="A0A6G3SLS1"/>
<evidence type="ECO:0000313" key="2">
    <source>
        <dbReference type="EMBL" id="NEB83967.1"/>
    </source>
</evidence>
<accession>A0A6G3SLS1</accession>
<organism evidence="2">
    <name type="scientific">Streptomyces anulatus</name>
    <name type="common">Streptomyces chrysomallus</name>
    <dbReference type="NCBI Taxonomy" id="1892"/>
    <lineage>
        <taxon>Bacteria</taxon>
        <taxon>Bacillati</taxon>
        <taxon>Actinomycetota</taxon>
        <taxon>Actinomycetes</taxon>
        <taxon>Kitasatosporales</taxon>
        <taxon>Streptomycetaceae</taxon>
        <taxon>Streptomyces</taxon>
    </lineage>
</organism>
<gene>
    <name evidence="2" type="ORF">G3I43_07210</name>
</gene>
<comment type="caution">
    <text evidence="2">The sequence shown here is derived from an EMBL/GenBank/DDBJ whole genome shotgun (WGS) entry which is preliminary data.</text>
</comment>
<feature type="compositionally biased region" description="Basic and acidic residues" evidence="1">
    <location>
        <begin position="1"/>
        <end position="14"/>
    </location>
</feature>
<reference evidence="2" key="1">
    <citation type="submission" date="2020-01" db="EMBL/GenBank/DDBJ databases">
        <title>Insect and environment-associated Actinomycetes.</title>
        <authorList>
            <person name="Currrie C."/>
            <person name="Chevrette M."/>
            <person name="Carlson C."/>
            <person name="Stubbendieck R."/>
            <person name="Wendt-Pienkowski E."/>
        </authorList>
    </citation>
    <scope>NUCLEOTIDE SEQUENCE</scope>
    <source>
        <strain evidence="2">SID505</strain>
    </source>
</reference>
<proteinExistence type="predicted"/>
<evidence type="ECO:0000256" key="1">
    <source>
        <dbReference type="SAM" id="MobiDB-lite"/>
    </source>
</evidence>
<dbReference type="EMBL" id="JAAGMK010000180">
    <property type="protein sequence ID" value="NEB83967.1"/>
    <property type="molecule type" value="Genomic_DNA"/>
</dbReference>
<name>A0A6G3SLS1_STRAQ</name>
<dbReference type="RefSeq" id="WP_164256939.1">
    <property type="nucleotide sequence ID" value="NZ_JAAGMK010000180.1"/>
</dbReference>
<feature type="region of interest" description="Disordered" evidence="1">
    <location>
        <begin position="1"/>
        <end position="23"/>
    </location>
</feature>
<sequence length="95" mass="9681">MAARGSKPEQDKDAIPAATVRPQEYDAGVGWEIGQKAPEDAFRALDGAGSGGVSGPVVHTHPGGYARQIVVKGQVVTAGARRELDAAEAEQDGGA</sequence>